<feature type="transmembrane region" description="Helical" evidence="1">
    <location>
        <begin position="144"/>
        <end position="162"/>
    </location>
</feature>
<feature type="transmembrane region" description="Helical" evidence="1">
    <location>
        <begin position="253"/>
        <end position="274"/>
    </location>
</feature>
<keyword evidence="1" id="KW-1133">Transmembrane helix</keyword>
<feature type="transmembrane region" description="Helical" evidence="1">
    <location>
        <begin position="54"/>
        <end position="77"/>
    </location>
</feature>
<reference evidence="2 3" key="1">
    <citation type="submission" date="2021-03" db="EMBL/GenBank/DDBJ databases">
        <title>Genomic and phenotypic characterization of Chloracidobacterium isolates provides evidence for multiple species.</title>
        <authorList>
            <person name="Saini M.K."/>
            <person name="Costas A.M.G."/>
            <person name="Tank M."/>
            <person name="Bryant D.A."/>
        </authorList>
    </citation>
    <scope>NUCLEOTIDE SEQUENCE [LARGE SCALE GENOMIC DNA]</scope>
    <source>
        <strain evidence="2 3">N</strain>
    </source>
</reference>
<gene>
    <name evidence="2" type="ORF">J8C05_11135</name>
</gene>
<evidence type="ECO:0008006" key="4">
    <source>
        <dbReference type="Google" id="ProtNLM"/>
    </source>
</evidence>
<evidence type="ECO:0000313" key="2">
    <source>
        <dbReference type="EMBL" id="QUV95397.1"/>
    </source>
</evidence>
<keyword evidence="1" id="KW-0812">Transmembrane</keyword>
<feature type="transmembrane region" description="Helical" evidence="1">
    <location>
        <begin position="120"/>
        <end position="137"/>
    </location>
</feature>
<dbReference type="Proteomes" id="UP000677668">
    <property type="component" value="Chromosome 2"/>
</dbReference>
<sequence>MHHQTCPHCQLRQPLTQTSCVRCGMPLPLGWAHHEAWQPPLEAERVDRPGYQSILGGAGLAAAVVFLPFFGFISFLLHPLVTLVHELGHTLAGWLYGYPSIPAFDFVYGGGVTLHQDRQWLLTGLWLAAFAWLLYCFRRNPGTLLVISSLAGAYITTAATSWHEAIVIAMGHGGELLFATVFLYRAWSGTSLVHALERPIYAFAGFYIQFHDLRFAFELLTSQAARLDYEDAKGGGHWMDFSRLADEFFGGRFLLVVLAFFVTCLLPPLIAWLLHHYRPHWQQWLVNRLAVET</sequence>
<keyword evidence="1" id="KW-0472">Membrane</keyword>
<feature type="transmembrane region" description="Helical" evidence="1">
    <location>
        <begin position="168"/>
        <end position="187"/>
    </location>
</feature>
<evidence type="ECO:0000313" key="3">
    <source>
        <dbReference type="Proteomes" id="UP000677668"/>
    </source>
</evidence>
<organism evidence="2 3">
    <name type="scientific">Chloracidobacterium sp. N</name>
    <dbReference type="NCBI Taxonomy" id="2821540"/>
    <lineage>
        <taxon>Bacteria</taxon>
        <taxon>Pseudomonadati</taxon>
        <taxon>Acidobacteriota</taxon>
        <taxon>Terriglobia</taxon>
        <taxon>Terriglobales</taxon>
        <taxon>Acidobacteriaceae</taxon>
        <taxon>Chloracidobacterium</taxon>
        <taxon>Chloracidobacterium aggregatum</taxon>
    </lineage>
</organism>
<dbReference type="RefSeq" id="WP_211423622.1">
    <property type="nucleotide sequence ID" value="NZ_CP072643.1"/>
</dbReference>
<proteinExistence type="predicted"/>
<name>A0ABX8B321_9BACT</name>
<protein>
    <recommendedName>
        <fullName evidence="4">Peptidase M50B-like protein</fullName>
    </recommendedName>
</protein>
<keyword evidence="3" id="KW-1185">Reference proteome</keyword>
<accession>A0ABX8B321</accession>
<dbReference type="EMBL" id="CP072643">
    <property type="protein sequence ID" value="QUV95397.1"/>
    <property type="molecule type" value="Genomic_DNA"/>
</dbReference>
<evidence type="ECO:0000256" key="1">
    <source>
        <dbReference type="SAM" id="Phobius"/>
    </source>
</evidence>